<dbReference type="AlphaFoldDB" id="A0A093INA0"/>
<protein>
    <submittedName>
        <fullName evidence="2">MORN repeat-containing protein 2</fullName>
    </submittedName>
</protein>
<sequence>GTGRLDHPSGAVPEGEFKDNVFHGAGTYTFPNGAKYTGPFSANK</sequence>
<dbReference type="Proteomes" id="UP000054232">
    <property type="component" value="Unassembled WGS sequence"/>
</dbReference>
<evidence type="ECO:0000313" key="2">
    <source>
        <dbReference type="EMBL" id="KFW03138.1"/>
    </source>
</evidence>
<evidence type="ECO:0000256" key="1">
    <source>
        <dbReference type="ARBA" id="ARBA00022737"/>
    </source>
</evidence>
<keyword evidence="3" id="KW-1185">Reference proteome</keyword>
<dbReference type="Pfam" id="PF02493">
    <property type="entry name" value="MORN"/>
    <property type="match status" value="1"/>
</dbReference>
<feature type="non-terminal residue" evidence="2">
    <location>
        <position position="1"/>
    </location>
</feature>
<keyword evidence="1" id="KW-0677">Repeat</keyword>
<name>A0A093INA0_EURHL</name>
<dbReference type="Gene3D" id="2.20.110.10">
    <property type="entry name" value="Histone H3 K4-specific methyltransferase SET7/9 N-terminal domain"/>
    <property type="match status" value="1"/>
</dbReference>
<gene>
    <name evidence="2" type="ORF">N326_03477</name>
</gene>
<proteinExistence type="predicted"/>
<dbReference type="SUPFAM" id="SSF82185">
    <property type="entry name" value="Histone H3 K4-specific methyltransferase SET7/9 N-terminal domain"/>
    <property type="match status" value="1"/>
</dbReference>
<dbReference type="InterPro" id="IPR052849">
    <property type="entry name" value="MORN_repeat_protein"/>
</dbReference>
<feature type="non-terminal residue" evidence="2">
    <location>
        <position position="44"/>
    </location>
</feature>
<organism evidence="2 3">
    <name type="scientific">Eurypyga helias</name>
    <name type="common">Sunbittern</name>
    <name type="synonym">Ardea helias</name>
    <dbReference type="NCBI Taxonomy" id="54383"/>
    <lineage>
        <taxon>Eukaryota</taxon>
        <taxon>Metazoa</taxon>
        <taxon>Chordata</taxon>
        <taxon>Craniata</taxon>
        <taxon>Vertebrata</taxon>
        <taxon>Euteleostomi</taxon>
        <taxon>Archelosauria</taxon>
        <taxon>Archosauria</taxon>
        <taxon>Dinosauria</taxon>
        <taxon>Saurischia</taxon>
        <taxon>Theropoda</taxon>
        <taxon>Coelurosauria</taxon>
        <taxon>Aves</taxon>
        <taxon>Neognathae</taxon>
        <taxon>Neoaves</taxon>
        <taxon>Phaethontimorphae</taxon>
        <taxon>Eurypygiformes</taxon>
        <taxon>Eurypygidae</taxon>
        <taxon>Eurypyga</taxon>
    </lineage>
</organism>
<dbReference type="InterPro" id="IPR003409">
    <property type="entry name" value="MORN"/>
</dbReference>
<reference evidence="2 3" key="1">
    <citation type="submission" date="2014-04" db="EMBL/GenBank/DDBJ databases">
        <title>Genome evolution of avian class.</title>
        <authorList>
            <person name="Zhang G."/>
            <person name="Li C."/>
        </authorList>
    </citation>
    <scope>NUCLEOTIDE SEQUENCE [LARGE SCALE GENOMIC DNA]</scope>
    <source>
        <strain evidence="2">BGI_N326</strain>
    </source>
</reference>
<accession>A0A093INA0</accession>
<dbReference type="EMBL" id="KK563938">
    <property type="protein sequence ID" value="KFW03138.1"/>
    <property type="molecule type" value="Genomic_DNA"/>
</dbReference>
<dbReference type="PANTHER" id="PTHR46917:SF1">
    <property type="entry name" value="MORN REPEAT-CONTAINING PROTEIN 2"/>
    <property type="match status" value="1"/>
</dbReference>
<dbReference type="PANTHER" id="PTHR46917">
    <property type="entry name" value="MORN REPEAT-CONTAINING PROTEIN 2"/>
    <property type="match status" value="1"/>
</dbReference>
<evidence type="ECO:0000313" key="3">
    <source>
        <dbReference type="Proteomes" id="UP000054232"/>
    </source>
</evidence>